<feature type="signal peptide" evidence="1">
    <location>
        <begin position="1"/>
        <end position="23"/>
    </location>
</feature>
<dbReference type="RefSeq" id="WP_106228162.1">
    <property type="nucleotide sequence ID" value="NZ_PVTV01000015.1"/>
</dbReference>
<comment type="caution">
    <text evidence="3">The sequence shown here is derived from an EMBL/GenBank/DDBJ whole genome shotgun (WGS) entry which is preliminary data.</text>
</comment>
<dbReference type="GO" id="GO:0016787">
    <property type="term" value="F:hydrolase activity"/>
    <property type="evidence" value="ECO:0007669"/>
    <property type="project" value="InterPro"/>
</dbReference>
<evidence type="ECO:0000313" key="3">
    <source>
        <dbReference type="EMBL" id="PRY97193.1"/>
    </source>
</evidence>
<feature type="chain" id="PRO_5015696781" description="Dienelactone hydrolase domain-containing protein" evidence="1">
    <location>
        <begin position="24"/>
        <end position="280"/>
    </location>
</feature>
<dbReference type="Pfam" id="PF01738">
    <property type="entry name" value="DLH"/>
    <property type="match status" value="1"/>
</dbReference>
<keyword evidence="4" id="KW-1185">Reference proteome</keyword>
<dbReference type="InterPro" id="IPR002925">
    <property type="entry name" value="Dienelactn_hydro"/>
</dbReference>
<proteinExistence type="predicted"/>
<dbReference type="AlphaFoldDB" id="A0A2T0XE27"/>
<dbReference type="Proteomes" id="UP000238308">
    <property type="component" value="Unassembled WGS sequence"/>
</dbReference>
<protein>
    <recommendedName>
        <fullName evidence="2">Dienelactone hydrolase domain-containing protein</fullName>
    </recommendedName>
</protein>
<sequence length="280" mass="30360">MTRQSIKYLIVALAALLSAGATAKNTKGEIKGHALQHTEASRVSVVSEASVFLPAQVVGKEVFNGKFNTIPAHIISKKVPVIIFLHGSSGLGLKAISEWQSWLADNGLASVAPDSFALPDRVSYTSPIDKDTYEKIHALRQSEIAFALTALRQTQWADMDKIILAGASEGGVPVARNDQKWLGRMIFSWSCENNYFVTDHQTYNIEEPVLNVISSTDPFFSTENPWLGNPAATGNCAKTLKQNKSTTVVLIPGAPHTLLNLSSVRVVTKAWLTSVLGSKE</sequence>
<name>A0A2T0XE27_9BURK</name>
<evidence type="ECO:0000313" key="4">
    <source>
        <dbReference type="Proteomes" id="UP000238308"/>
    </source>
</evidence>
<dbReference type="SUPFAM" id="SSF53474">
    <property type="entry name" value="alpha/beta-Hydrolases"/>
    <property type="match status" value="1"/>
</dbReference>
<gene>
    <name evidence="3" type="ORF">BCM14_2333</name>
</gene>
<accession>A0A2T0XE27</accession>
<feature type="domain" description="Dienelactone hydrolase" evidence="2">
    <location>
        <begin position="77"/>
        <end position="261"/>
    </location>
</feature>
<organism evidence="3 4">
    <name type="scientific">Jezberella montanilacus</name>
    <dbReference type="NCBI Taxonomy" id="323426"/>
    <lineage>
        <taxon>Bacteria</taxon>
        <taxon>Pseudomonadati</taxon>
        <taxon>Pseudomonadota</taxon>
        <taxon>Betaproteobacteria</taxon>
        <taxon>Burkholderiales</taxon>
        <taxon>Alcaligenaceae</taxon>
        <taxon>Jezberella</taxon>
    </lineage>
</organism>
<reference evidence="3 4" key="1">
    <citation type="submission" date="2018-03" db="EMBL/GenBank/DDBJ databases">
        <title>Genomic Encyclopedia of Type Strains, Phase III (KMG-III): the genomes of soil and plant-associated and newly described type strains.</title>
        <authorList>
            <person name="Whitman W."/>
        </authorList>
    </citation>
    <scope>NUCLEOTIDE SEQUENCE [LARGE SCALE GENOMIC DNA]</scope>
    <source>
        <strain evidence="3 4">MWH-P2sevCIIIb</strain>
    </source>
</reference>
<dbReference type="EMBL" id="PVTV01000015">
    <property type="protein sequence ID" value="PRY97193.1"/>
    <property type="molecule type" value="Genomic_DNA"/>
</dbReference>
<dbReference type="Gene3D" id="3.40.50.1820">
    <property type="entry name" value="alpha/beta hydrolase"/>
    <property type="match status" value="1"/>
</dbReference>
<dbReference type="InterPro" id="IPR029058">
    <property type="entry name" value="AB_hydrolase_fold"/>
</dbReference>
<keyword evidence="1" id="KW-0732">Signal</keyword>
<evidence type="ECO:0000256" key="1">
    <source>
        <dbReference type="SAM" id="SignalP"/>
    </source>
</evidence>
<dbReference type="OrthoDB" id="5353055at2"/>
<evidence type="ECO:0000259" key="2">
    <source>
        <dbReference type="Pfam" id="PF01738"/>
    </source>
</evidence>